<organism evidence="14 15">
    <name type="scientific">Paragonimus heterotremus</name>
    <dbReference type="NCBI Taxonomy" id="100268"/>
    <lineage>
        <taxon>Eukaryota</taxon>
        <taxon>Metazoa</taxon>
        <taxon>Spiralia</taxon>
        <taxon>Lophotrochozoa</taxon>
        <taxon>Platyhelminthes</taxon>
        <taxon>Trematoda</taxon>
        <taxon>Digenea</taxon>
        <taxon>Plagiorchiida</taxon>
        <taxon>Troglotremata</taxon>
        <taxon>Troglotrematidae</taxon>
        <taxon>Paragonimus</taxon>
    </lineage>
</organism>
<dbReference type="EMBL" id="LUCH01004857">
    <property type="protein sequence ID" value="KAF5398583.1"/>
    <property type="molecule type" value="Genomic_DNA"/>
</dbReference>
<dbReference type="GO" id="GO:0051377">
    <property type="term" value="F:mannose-ethanolamine phosphotransferase activity"/>
    <property type="evidence" value="ECO:0007669"/>
    <property type="project" value="UniProtKB-UniRule"/>
</dbReference>
<comment type="function">
    <text evidence="12">Ethanolamine phosphate transferase involved in glycosylphosphatidylinositol-anchor biosynthesis. Transfers ethanolamine phosphate to the first alpha-1,4-linked mannose of the glycosylphosphatidylinositol precursor of GPI-anchor.</text>
</comment>
<keyword evidence="11" id="KW-0325">Glycoprotein</keyword>
<dbReference type="OrthoDB" id="2748310at2759"/>
<keyword evidence="10 12" id="KW-0472">Membrane</keyword>
<comment type="caution">
    <text evidence="14">The sequence shown here is derived from an EMBL/GenBank/DDBJ whole genome shotgun (WGS) entry which is preliminary data.</text>
</comment>
<evidence type="ECO:0000256" key="6">
    <source>
        <dbReference type="ARBA" id="ARBA00022679"/>
    </source>
</evidence>
<dbReference type="GO" id="GO:0006506">
    <property type="term" value="P:GPI anchor biosynthetic process"/>
    <property type="evidence" value="ECO:0007669"/>
    <property type="project" value="UniProtKB-UniPathway"/>
</dbReference>
<comment type="pathway">
    <text evidence="2 12">Glycolipid biosynthesis; glycosylphosphatidylinositol-anchor biosynthesis.</text>
</comment>
<dbReference type="PANTHER" id="PTHR12250">
    <property type="entry name" value="PHOSPHATIDYLINOSITOL GLYCAN, CLASS N"/>
    <property type="match status" value="1"/>
</dbReference>
<evidence type="ECO:0000256" key="8">
    <source>
        <dbReference type="ARBA" id="ARBA00022824"/>
    </source>
</evidence>
<evidence type="ECO:0000259" key="13">
    <source>
        <dbReference type="Pfam" id="PF04987"/>
    </source>
</evidence>
<dbReference type="GO" id="GO:0005789">
    <property type="term" value="C:endoplasmic reticulum membrane"/>
    <property type="evidence" value="ECO:0007669"/>
    <property type="project" value="UniProtKB-SubCell"/>
</dbReference>
<evidence type="ECO:0000256" key="1">
    <source>
        <dbReference type="ARBA" id="ARBA00004477"/>
    </source>
</evidence>
<feature type="transmembrane region" description="Helical" evidence="12">
    <location>
        <begin position="577"/>
        <end position="601"/>
    </location>
</feature>
<evidence type="ECO:0000256" key="5">
    <source>
        <dbReference type="ARBA" id="ARBA00022502"/>
    </source>
</evidence>
<feature type="transmembrane region" description="Helical" evidence="12">
    <location>
        <begin position="518"/>
        <end position="535"/>
    </location>
</feature>
<evidence type="ECO:0000256" key="10">
    <source>
        <dbReference type="ARBA" id="ARBA00023136"/>
    </source>
</evidence>
<protein>
    <recommendedName>
        <fullName evidence="4 12">GPI ethanolamine phosphate transferase 1</fullName>
        <ecNumber evidence="12">2.-.-.-</ecNumber>
    </recommendedName>
</protein>
<dbReference type="UniPathway" id="UPA00196"/>
<evidence type="ECO:0000313" key="15">
    <source>
        <dbReference type="Proteomes" id="UP000748531"/>
    </source>
</evidence>
<evidence type="ECO:0000256" key="4">
    <source>
        <dbReference type="ARBA" id="ARBA00020831"/>
    </source>
</evidence>
<evidence type="ECO:0000256" key="2">
    <source>
        <dbReference type="ARBA" id="ARBA00004687"/>
    </source>
</evidence>
<dbReference type="SUPFAM" id="SSF53649">
    <property type="entry name" value="Alkaline phosphatase-like"/>
    <property type="match status" value="1"/>
</dbReference>
<keyword evidence="8 12" id="KW-0256">Endoplasmic reticulum</keyword>
<dbReference type="InterPro" id="IPR007070">
    <property type="entry name" value="GPI_EtnP_transferase_1"/>
</dbReference>
<feature type="domain" description="GPI ethanolamine phosphate transferase 1 C-terminal" evidence="13">
    <location>
        <begin position="443"/>
        <end position="606"/>
    </location>
</feature>
<name>A0A8J4SHY6_9TREM</name>
<dbReference type="InterPro" id="IPR037671">
    <property type="entry name" value="PIGN_N"/>
</dbReference>
<evidence type="ECO:0000256" key="7">
    <source>
        <dbReference type="ARBA" id="ARBA00022692"/>
    </source>
</evidence>
<keyword evidence="7 12" id="KW-0812">Transmembrane</keyword>
<dbReference type="Pfam" id="PF01663">
    <property type="entry name" value="Phosphodiest"/>
    <property type="match status" value="1"/>
</dbReference>
<evidence type="ECO:0000256" key="9">
    <source>
        <dbReference type="ARBA" id="ARBA00022989"/>
    </source>
</evidence>
<feature type="transmembrane region" description="Helical" evidence="12">
    <location>
        <begin position="7"/>
        <end position="25"/>
    </location>
</feature>
<evidence type="ECO:0000313" key="14">
    <source>
        <dbReference type="EMBL" id="KAF5398583.1"/>
    </source>
</evidence>
<keyword evidence="6 12" id="KW-0808">Transferase</keyword>
<keyword evidence="15" id="KW-1185">Reference proteome</keyword>
<dbReference type="Proteomes" id="UP000748531">
    <property type="component" value="Unassembled WGS sequence"/>
</dbReference>
<sequence>MISTKKILGFCSVIGIYLTLFYSIFDVYYTSPLVRGIVPVPLNTTPLASHLVFMITDGMRADKLFGSRMENAPFIKDLLLNHGAWGLSHTRVPTESRPGHIAMLGGFYEDVASVTKGWQANAVEFDSLLNRSQRAWAWGTHEVVEAFGLGASNHVQVKSSPGELSDLAKHNLTDIDRWTVDQFVRCLHDNTTGFFAPYPVTDMDMKTFRRGRIAFLHMDAADLVGHAFKPNSDEYTEMVRNLDSLVSEVVHEVTRLSSGLDVKVAFILSADHGMTEWGSHGAGSLHETVTPLLAWGAGLIRPELLSSSDALTGLDQYGLPLHNHGRRRRELQQADLCPLMASLLGIPIPVNSVGRVPLDFLDVNSSVKAQLVRANCMQLLSQLQLKLLEKRGSHFRAFFKEFDELTESIIGERLRSAELLTSNDLHDQAIESYEQLANLTLIALTYYHKYDRPFFGFCIGASFLLWSLVIWCNLASPGDTKYVSNQYRHRFDQCFQLTTFVLLTLILLVLSFSYLWPFSHTVFQLLPLVLSLYLVRSPSNKARLYNMLVLLFKKNRETDHMTDCYSTRSSRVGNSSFTVASLITVASFLLLELLVSSVSLFDIFSFLSPF</sequence>
<dbReference type="AlphaFoldDB" id="A0A8J4SHY6"/>
<reference evidence="14" key="1">
    <citation type="submission" date="2019-05" db="EMBL/GenBank/DDBJ databases">
        <title>Annotation for the trematode Paragonimus heterotremus.</title>
        <authorList>
            <person name="Choi Y.-J."/>
        </authorList>
    </citation>
    <scope>NUCLEOTIDE SEQUENCE</scope>
    <source>
        <strain evidence="14">LC</strain>
    </source>
</reference>
<comment type="caution">
    <text evidence="12">Lacks conserved residue(s) required for the propagation of feature annotation.</text>
</comment>
<dbReference type="InterPro" id="IPR017850">
    <property type="entry name" value="Alkaline_phosphatase_core_sf"/>
</dbReference>
<comment type="subcellular location">
    <subcellularLocation>
        <location evidence="1 12">Endoplasmic reticulum membrane</location>
        <topology evidence="1 12">Multi-pass membrane protein</topology>
    </subcellularLocation>
</comment>
<evidence type="ECO:0000256" key="3">
    <source>
        <dbReference type="ARBA" id="ARBA00008400"/>
    </source>
</evidence>
<proteinExistence type="inferred from homology"/>
<evidence type="ECO:0000256" key="12">
    <source>
        <dbReference type="RuleBase" id="RU367138"/>
    </source>
</evidence>
<feature type="transmembrane region" description="Helical" evidence="12">
    <location>
        <begin position="454"/>
        <end position="474"/>
    </location>
</feature>
<keyword evidence="9 12" id="KW-1133">Transmembrane helix</keyword>
<dbReference type="InterPro" id="IPR002591">
    <property type="entry name" value="Phosphodiest/P_Trfase"/>
</dbReference>
<evidence type="ECO:0000256" key="11">
    <source>
        <dbReference type="ARBA" id="ARBA00023180"/>
    </source>
</evidence>
<dbReference type="Gene3D" id="3.40.720.10">
    <property type="entry name" value="Alkaline Phosphatase, subunit A"/>
    <property type="match status" value="1"/>
</dbReference>
<gene>
    <name evidence="14" type="ORF">PHET_07495</name>
</gene>
<dbReference type="InterPro" id="IPR017852">
    <property type="entry name" value="GPI_EtnP_transferase_1_C"/>
</dbReference>
<dbReference type="CDD" id="cd16020">
    <property type="entry name" value="GPI_EPT_1"/>
    <property type="match status" value="1"/>
</dbReference>
<accession>A0A8J4SHY6</accession>
<feature type="transmembrane region" description="Helical" evidence="12">
    <location>
        <begin position="494"/>
        <end position="512"/>
    </location>
</feature>
<keyword evidence="5 12" id="KW-0337">GPI-anchor biosynthesis</keyword>
<dbReference type="Pfam" id="PF04987">
    <property type="entry name" value="PigN"/>
    <property type="match status" value="1"/>
</dbReference>
<comment type="similarity">
    <text evidence="3 12">Belongs to the PIGG/PIGN/PIGO family. PIGN subfamily.</text>
</comment>
<dbReference type="EC" id="2.-.-.-" evidence="12"/>
<dbReference type="PANTHER" id="PTHR12250:SF0">
    <property type="entry name" value="GPI ETHANOLAMINE PHOSPHATE TRANSFERASE 1"/>
    <property type="match status" value="1"/>
</dbReference>